<name>A0A4Z1KUL1_9HELO</name>
<reference evidence="2 3" key="1">
    <citation type="submission" date="2017-12" db="EMBL/GenBank/DDBJ databases">
        <title>Comparative genomics of Botrytis spp.</title>
        <authorList>
            <person name="Valero-Jimenez C.A."/>
            <person name="Tapia P."/>
            <person name="Veloso J."/>
            <person name="Silva-Moreno E."/>
            <person name="Staats M."/>
            <person name="Valdes J.H."/>
            <person name="Van Kan J.A.L."/>
        </authorList>
    </citation>
    <scope>NUCLEOTIDE SEQUENCE [LARGE SCALE GENOMIC DNA]</scope>
    <source>
        <strain evidence="2 3">MUCL3349</strain>
    </source>
</reference>
<evidence type="ECO:0000256" key="1">
    <source>
        <dbReference type="SAM" id="MobiDB-lite"/>
    </source>
</evidence>
<gene>
    <name evidence="2" type="ORF">BPOR_0181g00040</name>
</gene>
<feature type="compositionally biased region" description="Polar residues" evidence="1">
    <location>
        <begin position="102"/>
        <end position="112"/>
    </location>
</feature>
<sequence length="135" mass="15133">MEEYQSISSKFYRRARHFGNLFGPDDVQFALQKHKFIIENDPALADMSSGGKTYLKEKRAWLEIFKSFVASQSVKDFAENRPFPGIEPKHIVDVAPLYALSSTNEDSESNGSEDAPTCASSAKRKGKEITPKTEP</sequence>
<keyword evidence="3" id="KW-1185">Reference proteome</keyword>
<dbReference type="AlphaFoldDB" id="A0A4Z1KUL1"/>
<evidence type="ECO:0000313" key="3">
    <source>
        <dbReference type="Proteomes" id="UP000297280"/>
    </source>
</evidence>
<feature type="region of interest" description="Disordered" evidence="1">
    <location>
        <begin position="102"/>
        <end position="135"/>
    </location>
</feature>
<dbReference type="Proteomes" id="UP000297280">
    <property type="component" value="Unassembled WGS sequence"/>
</dbReference>
<accession>A0A4Z1KUL1</accession>
<organism evidence="2 3">
    <name type="scientific">Botrytis porri</name>
    <dbReference type="NCBI Taxonomy" id="87229"/>
    <lineage>
        <taxon>Eukaryota</taxon>
        <taxon>Fungi</taxon>
        <taxon>Dikarya</taxon>
        <taxon>Ascomycota</taxon>
        <taxon>Pezizomycotina</taxon>
        <taxon>Leotiomycetes</taxon>
        <taxon>Helotiales</taxon>
        <taxon>Sclerotiniaceae</taxon>
        <taxon>Botrytis</taxon>
    </lineage>
</organism>
<dbReference type="EMBL" id="PQXO01000181">
    <property type="protein sequence ID" value="TGO88133.1"/>
    <property type="molecule type" value="Genomic_DNA"/>
</dbReference>
<proteinExistence type="predicted"/>
<comment type="caution">
    <text evidence="2">The sequence shown here is derived from an EMBL/GenBank/DDBJ whole genome shotgun (WGS) entry which is preliminary data.</text>
</comment>
<protein>
    <submittedName>
        <fullName evidence="2">Uncharacterized protein</fullName>
    </submittedName>
</protein>
<evidence type="ECO:0000313" key="2">
    <source>
        <dbReference type="EMBL" id="TGO88133.1"/>
    </source>
</evidence>